<dbReference type="Gene3D" id="3.30.1310.20">
    <property type="entry name" value="PRTase-like"/>
    <property type="match status" value="1"/>
</dbReference>
<dbReference type="InterPro" id="IPR029057">
    <property type="entry name" value="PRTase-like"/>
</dbReference>
<evidence type="ECO:0000259" key="1">
    <source>
        <dbReference type="Pfam" id="PF00156"/>
    </source>
</evidence>
<dbReference type="Proteomes" id="UP000502756">
    <property type="component" value="Chromosome"/>
</dbReference>
<protein>
    <submittedName>
        <fullName evidence="2">Phosphoribosyltransferase</fullName>
    </submittedName>
</protein>
<keyword evidence="2" id="KW-0808">Transferase</keyword>
<dbReference type="GO" id="GO:0016757">
    <property type="term" value="F:glycosyltransferase activity"/>
    <property type="evidence" value="ECO:0007669"/>
    <property type="project" value="UniProtKB-KW"/>
</dbReference>
<proteinExistence type="predicted"/>
<name>A0A6M5Y8Q7_9BACT</name>
<keyword evidence="2" id="KW-0328">Glycosyltransferase</keyword>
<evidence type="ECO:0000313" key="3">
    <source>
        <dbReference type="Proteomes" id="UP000502756"/>
    </source>
</evidence>
<dbReference type="InterPro" id="IPR000836">
    <property type="entry name" value="PRTase_dom"/>
</dbReference>
<dbReference type="KEGG" id="stae:HNV11_13510"/>
<dbReference type="CDD" id="cd06223">
    <property type="entry name" value="PRTases_typeI"/>
    <property type="match status" value="1"/>
</dbReference>
<dbReference type="EMBL" id="CP053435">
    <property type="protein sequence ID" value="QJW90319.1"/>
    <property type="molecule type" value="Genomic_DNA"/>
</dbReference>
<dbReference type="Gene3D" id="3.40.50.2020">
    <property type="match status" value="1"/>
</dbReference>
<gene>
    <name evidence="2" type="ORF">HNV11_13510</name>
</gene>
<accession>A0A6M5Y8Q7</accession>
<feature type="domain" description="Phosphoribosyltransferase" evidence="1">
    <location>
        <begin position="11"/>
        <end position="167"/>
    </location>
</feature>
<dbReference type="RefSeq" id="WP_171740163.1">
    <property type="nucleotide sequence ID" value="NZ_CP053435.1"/>
</dbReference>
<sequence length="219" mass="24072">MKFLDRSEAGRLLAGQLLNYAGQTDVLILALPRGGVPVAYEVALRLKAPLDVFIVRKLGVPGFDELAMGAVASGGTTGKPIRILNQSIVNAGKITDEQIEQVTERESRELERRERAYRIGQPELVVEGQTIILIDDGLATGATMRVAALALRQQQPAQLVIAVPVATEEVCAEFRREANAMVCLMTPKPFYGVGEWYEDFSQTTDKEVMDLLEKARQMV</sequence>
<dbReference type="SUPFAM" id="SSF53271">
    <property type="entry name" value="PRTase-like"/>
    <property type="match status" value="1"/>
</dbReference>
<evidence type="ECO:0000313" key="2">
    <source>
        <dbReference type="EMBL" id="QJW90319.1"/>
    </source>
</evidence>
<dbReference type="AlphaFoldDB" id="A0A6M5Y8Q7"/>
<dbReference type="Pfam" id="PF00156">
    <property type="entry name" value="Pribosyltran"/>
    <property type="match status" value="1"/>
</dbReference>
<organism evidence="2 3">
    <name type="scientific">Spirosoma taeanense</name>
    <dbReference type="NCBI Taxonomy" id="2735870"/>
    <lineage>
        <taxon>Bacteria</taxon>
        <taxon>Pseudomonadati</taxon>
        <taxon>Bacteroidota</taxon>
        <taxon>Cytophagia</taxon>
        <taxon>Cytophagales</taxon>
        <taxon>Cytophagaceae</taxon>
        <taxon>Spirosoma</taxon>
    </lineage>
</organism>
<keyword evidence="3" id="KW-1185">Reference proteome</keyword>
<reference evidence="2 3" key="1">
    <citation type="submission" date="2020-05" db="EMBL/GenBank/DDBJ databases">
        <title>Genome sequencing of Spirosoma sp. TS118.</title>
        <authorList>
            <person name="Lee J.-H."/>
            <person name="Jeong S."/>
            <person name="Zhao L."/>
            <person name="Jung J.-H."/>
            <person name="Kim M.-K."/>
            <person name="Lim S."/>
        </authorList>
    </citation>
    <scope>NUCLEOTIDE SEQUENCE [LARGE SCALE GENOMIC DNA]</scope>
    <source>
        <strain evidence="2 3">TS118</strain>
    </source>
</reference>